<keyword evidence="7" id="KW-0677">Repeat</keyword>
<organism evidence="12 13">
    <name type="scientific">Capsicum baccatum</name>
    <name type="common">Peruvian pepper</name>
    <dbReference type="NCBI Taxonomy" id="33114"/>
    <lineage>
        <taxon>Eukaryota</taxon>
        <taxon>Viridiplantae</taxon>
        <taxon>Streptophyta</taxon>
        <taxon>Embryophyta</taxon>
        <taxon>Tracheophyta</taxon>
        <taxon>Spermatophyta</taxon>
        <taxon>Magnoliopsida</taxon>
        <taxon>eudicotyledons</taxon>
        <taxon>Gunneridae</taxon>
        <taxon>Pentapetalae</taxon>
        <taxon>asterids</taxon>
        <taxon>lamiids</taxon>
        <taxon>Solanales</taxon>
        <taxon>Solanaceae</taxon>
        <taxon>Solanoideae</taxon>
        <taxon>Capsiceae</taxon>
        <taxon>Capsicum</taxon>
    </lineage>
</organism>
<evidence type="ECO:0000256" key="8">
    <source>
        <dbReference type="ARBA" id="ARBA00022989"/>
    </source>
</evidence>
<keyword evidence="8" id="KW-1133">Transmembrane helix</keyword>
<evidence type="ECO:0000256" key="2">
    <source>
        <dbReference type="ARBA" id="ARBA00009592"/>
    </source>
</evidence>
<sequence length="289" mass="32211">MDCKVLFRNHLEIYLQLNHWTWCIPQGPQFHTFENNSYEGNDRLRGFPLSEGCGNDGHDSVSEETYAGSALDEESNSEFLNDFWKGALMGFQMSSVWRSGVGSSHFHYLLKIGNLTNLVYLDLNTNQISGTIPSQIGSLVKLQILCIFDNYLNGSIPEEIGYLRSLTKLSLGWNILNGSIPPSLGKLNNFTLLNLYENQLSGSVPVEIGYLRSLTELDLSTNFLNGSIPASLGNLNNLSCLYLYENHLSGCIPAQIGKPANLVEAYLEKKKQLTGHIPPMNCLVPFLQK</sequence>
<dbReference type="OrthoDB" id="2105857at2759"/>
<dbReference type="Gene3D" id="3.80.10.10">
    <property type="entry name" value="Ribonuclease Inhibitor"/>
    <property type="match status" value="3"/>
</dbReference>
<reference evidence="13" key="2">
    <citation type="journal article" date="2017" name="J. Anim. Genet.">
        <title>Multiple reference genome sequences of hot pepper reveal the massive evolution of plant disease resistance genes by retroduplication.</title>
        <authorList>
            <person name="Kim S."/>
            <person name="Park J."/>
            <person name="Yeom S.-I."/>
            <person name="Kim Y.-M."/>
            <person name="Seo E."/>
            <person name="Kim K.-T."/>
            <person name="Kim M.-S."/>
            <person name="Lee J.M."/>
            <person name="Cheong K."/>
            <person name="Shin H.-S."/>
            <person name="Kim S.-B."/>
            <person name="Han K."/>
            <person name="Lee J."/>
            <person name="Park M."/>
            <person name="Lee H.-A."/>
            <person name="Lee H.-Y."/>
            <person name="Lee Y."/>
            <person name="Oh S."/>
            <person name="Lee J.H."/>
            <person name="Choi E."/>
            <person name="Choi E."/>
            <person name="Lee S.E."/>
            <person name="Jeon J."/>
            <person name="Kim H."/>
            <person name="Choi G."/>
            <person name="Song H."/>
            <person name="Lee J."/>
            <person name="Lee S.-C."/>
            <person name="Kwon J.-K."/>
            <person name="Lee H.-Y."/>
            <person name="Koo N."/>
            <person name="Hong Y."/>
            <person name="Kim R.W."/>
            <person name="Kang W.-H."/>
            <person name="Huh J.H."/>
            <person name="Kang B.-C."/>
            <person name="Yang T.-J."/>
            <person name="Lee Y.-H."/>
            <person name="Bennetzen J.L."/>
            <person name="Choi D."/>
        </authorList>
    </citation>
    <scope>NUCLEOTIDE SEQUENCE [LARGE SCALE GENOMIC DNA]</scope>
    <source>
        <strain evidence="13">cv. PBC81</strain>
    </source>
</reference>
<evidence type="ECO:0000256" key="1">
    <source>
        <dbReference type="ARBA" id="ARBA00004251"/>
    </source>
</evidence>
<keyword evidence="13" id="KW-1185">Reference proteome</keyword>
<keyword evidence="4" id="KW-0433">Leucine-rich repeat</keyword>
<evidence type="ECO:0000256" key="4">
    <source>
        <dbReference type="ARBA" id="ARBA00022614"/>
    </source>
</evidence>
<dbReference type="GO" id="GO:0005886">
    <property type="term" value="C:plasma membrane"/>
    <property type="evidence" value="ECO:0007669"/>
    <property type="project" value="UniProtKB-SubCell"/>
</dbReference>
<reference evidence="12 13" key="1">
    <citation type="journal article" date="2017" name="Genome Biol.">
        <title>New reference genome sequences of hot pepper reveal the massive evolution of plant disease-resistance genes by retroduplication.</title>
        <authorList>
            <person name="Kim S."/>
            <person name="Park J."/>
            <person name="Yeom S.I."/>
            <person name="Kim Y.M."/>
            <person name="Seo E."/>
            <person name="Kim K.T."/>
            <person name="Kim M.S."/>
            <person name="Lee J.M."/>
            <person name="Cheong K."/>
            <person name="Shin H.S."/>
            <person name="Kim S.B."/>
            <person name="Han K."/>
            <person name="Lee J."/>
            <person name="Park M."/>
            <person name="Lee H.A."/>
            <person name="Lee H.Y."/>
            <person name="Lee Y."/>
            <person name="Oh S."/>
            <person name="Lee J.H."/>
            <person name="Choi E."/>
            <person name="Choi E."/>
            <person name="Lee S.E."/>
            <person name="Jeon J."/>
            <person name="Kim H."/>
            <person name="Choi G."/>
            <person name="Song H."/>
            <person name="Lee J."/>
            <person name="Lee S.C."/>
            <person name="Kwon J.K."/>
            <person name="Lee H.Y."/>
            <person name="Koo N."/>
            <person name="Hong Y."/>
            <person name="Kim R.W."/>
            <person name="Kang W.H."/>
            <person name="Huh J.H."/>
            <person name="Kang B.C."/>
            <person name="Yang T.J."/>
            <person name="Lee Y.H."/>
            <person name="Bennetzen J.L."/>
            <person name="Choi D."/>
        </authorList>
    </citation>
    <scope>NUCLEOTIDE SEQUENCE [LARGE SCALE GENOMIC DNA]</scope>
    <source>
        <strain evidence="13">cv. PBC81</strain>
    </source>
</reference>
<evidence type="ECO:0000313" key="12">
    <source>
        <dbReference type="EMBL" id="PHT48908.1"/>
    </source>
</evidence>
<keyword evidence="5" id="KW-0812">Transmembrane</keyword>
<dbReference type="EMBL" id="MLFT02000005">
    <property type="protein sequence ID" value="PHT48908.1"/>
    <property type="molecule type" value="Genomic_DNA"/>
</dbReference>
<dbReference type="GO" id="GO:0051707">
    <property type="term" value="P:response to other organism"/>
    <property type="evidence" value="ECO:0007669"/>
    <property type="project" value="UniProtKB-ARBA"/>
</dbReference>
<dbReference type="Pfam" id="PF00560">
    <property type="entry name" value="LRR_1"/>
    <property type="match status" value="5"/>
</dbReference>
<proteinExistence type="inferred from homology"/>
<protein>
    <recommendedName>
        <fullName evidence="14">LRR receptor-like serine/threonine-protein kinase</fullName>
    </recommendedName>
</protein>
<dbReference type="SUPFAM" id="SSF52058">
    <property type="entry name" value="L domain-like"/>
    <property type="match status" value="1"/>
</dbReference>
<dbReference type="InterPro" id="IPR003591">
    <property type="entry name" value="Leu-rich_rpt_typical-subtyp"/>
</dbReference>
<name>A0A2G2WUH3_CAPBA</name>
<evidence type="ECO:0000256" key="10">
    <source>
        <dbReference type="ARBA" id="ARBA00023170"/>
    </source>
</evidence>
<keyword evidence="9" id="KW-0472">Membrane</keyword>
<accession>A0A2G2WUH3</accession>
<dbReference type="PRINTS" id="PR00019">
    <property type="entry name" value="LEURICHRPT"/>
</dbReference>
<evidence type="ECO:0000256" key="6">
    <source>
        <dbReference type="ARBA" id="ARBA00022729"/>
    </source>
</evidence>
<keyword evidence="3" id="KW-1003">Cell membrane</keyword>
<comment type="subcellular location">
    <subcellularLocation>
        <location evidence="1">Cell membrane</location>
        <topology evidence="1">Single-pass type I membrane protein</topology>
    </subcellularLocation>
</comment>
<dbReference type="AlphaFoldDB" id="A0A2G2WUH3"/>
<dbReference type="FunFam" id="3.80.10.10:FF:000453">
    <property type="entry name" value="Leucine-rich receptor-like protein kinase family protein"/>
    <property type="match status" value="1"/>
</dbReference>
<comment type="similarity">
    <text evidence="2">Belongs to the RLP family.</text>
</comment>
<keyword evidence="10" id="KW-0675">Receptor</keyword>
<evidence type="ECO:0000256" key="5">
    <source>
        <dbReference type="ARBA" id="ARBA00022692"/>
    </source>
</evidence>
<evidence type="ECO:0000256" key="7">
    <source>
        <dbReference type="ARBA" id="ARBA00022737"/>
    </source>
</evidence>
<dbReference type="InterPro" id="IPR001611">
    <property type="entry name" value="Leu-rich_rpt"/>
</dbReference>
<dbReference type="Proteomes" id="UP000224567">
    <property type="component" value="Unassembled WGS sequence"/>
</dbReference>
<evidence type="ECO:0000256" key="9">
    <source>
        <dbReference type="ARBA" id="ARBA00023136"/>
    </source>
</evidence>
<keyword evidence="11" id="KW-0325">Glycoprotein</keyword>
<dbReference type="SMART" id="SM00369">
    <property type="entry name" value="LRR_TYP"/>
    <property type="match status" value="3"/>
</dbReference>
<dbReference type="InterPro" id="IPR032675">
    <property type="entry name" value="LRR_dom_sf"/>
</dbReference>
<dbReference type="GO" id="GO:0009791">
    <property type="term" value="P:post-embryonic development"/>
    <property type="evidence" value="ECO:0007669"/>
    <property type="project" value="UniProtKB-ARBA"/>
</dbReference>
<dbReference type="GO" id="GO:0006952">
    <property type="term" value="P:defense response"/>
    <property type="evidence" value="ECO:0007669"/>
    <property type="project" value="UniProtKB-ARBA"/>
</dbReference>
<keyword evidence="6" id="KW-0732">Signal</keyword>
<comment type="caution">
    <text evidence="12">The sequence shown here is derived from an EMBL/GenBank/DDBJ whole genome shotgun (WGS) entry which is preliminary data.</text>
</comment>
<dbReference type="PANTHER" id="PTHR27004">
    <property type="entry name" value="RECEPTOR-LIKE PROTEIN 12 ISOFORM X1"/>
    <property type="match status" value="1"/>
</dbReference>
<dbReference type="PANTHER" id="PTHR27004:SF462">
    <property type="entry name" value="LRR RECEPTOR-LIKE KINASE"/>
    <property type="match status" value="1"/>
</dbReference>
<gene>
    <name evidence="12" type="ORF">CQW23_13116</name>
</gene>
<evidence type="ECO:0000256" key="3">
    <source>
        <dbReference type="ARBA" id="ARBA00022475"/>
    </source>
</evidence>
<evidence type="ECO:0000256" key="11">
    <source>
        <dbReference type="ARBA" id="ARBA00023180"/>
    </source>
</evidence>
<evidence type="ECO:0008006" key="14">
    <source>
        <dbReference type="Google" id="ProtNLM"/>
    </source>
</evidence>
<evidence type="ECO:0000313" key="13">
    <source>
        <dbReference type="Proteomes" id="UP000224567"/>
    </source>
</evidence>